<dbReference type="PANTHER" id="PTHR34070">
    <property type="entry name" value="ARMADILLO-TYPE FOLD"/>
    <property type="match status" value="1"/>
</dbReference>
<dbReference type="Pfam" id="PF08713">
    <property type="entry name" value="DNA_alkylation"/>
    <property type="match status" value="1"/>
</dbReference>
<dbReference type="EMBL" id="BAAAQD010000006">
    <property type="protein sequence ID" value="GAA1517089.1"/>
    <property type="molecule type" value="Genomic_DNA"/>
</dbReference>
<dbReference type="PANTHER" id="PTHR34070:SF1">
    <property type="entry name" value="DNA ALKYLATION REPAIR PROTEIN"/>
    <property type="match status" value="1"/>
</dbReference>
<sequence>MTLVELRQVYRGHAAPGTAAGMRAYMRDQFDFLGIPSPVRRKLDKPFLRTDEPLRLAQECWAQPEREFQYFACDLLTRHAKHLTAADLPALRALITTRPWWDTVDLLAANVVGPVVRHDQTPMDAWIEDDDLWVVRTAILHQLKYREATDPRRLFSYSGRWKHEQDFFIRKAIGWALREYAKTDPDAVRAFVAANPDLSGLSRREALKNIGGGTPAPAP</sequence>
<keyword evidence="2" id="KW-1185">Reference proteome</keyword>
<accession>A0ABN2AF48</accession>
<dbReference type="CDD" id="cd07064">
    <property type="entry name" value="AlkD_like_1"/>
    <property type="match status" value="1"/>
</dbReference>
<dbReference type="InterPro" id="IPR014825">
    <property type="entry name" value="DNA_alkylation"/>
</dbReference>
<evidence type="ECO:0000313" key="2">
    <source>
        <dbReference type="Proteomes" id="UP001501470"/>
    </source>
</evidence>
<dbReference type="Gene3D" id="1.25.40.290">
    <property type="entry name" value="ARM repeat domains"/>
    <property type="match status" value="1"/>
</dbReference>
<dbReference type="RefSeq" id="WP_344502980.1">
    <property type="nucleotide sequence ID" value="NZ_BAAAQD010000006.1"/>
</dbReference>
<dbReference type="InterPro" id="IPR016024">
    <property type="entry name" value="ARM-type_fold"/>
</dbReference>
<protein>
    <submittedName>
        <fullName evidence="1">DNA alkylation repair protein</fullName>
    </submittedName>
</protein>
<dbReference type="SUPFAM" id="SSF48371">
    <property type="entry name" value="ARM repeat"/>
    <property type="match status" value="1"/>
</dbReference>
<comment type="caution">
    <text evidence="1">The sequence shown here is derived from an EMBL/GenBank/DDBJ whole genome shotgun (WGS) entry which is preliminary data.</text>
</comment>
<gene>
    <name evidence="1" type="ORF">GCM10009827_034950</name>
</gene>
<evidence type="ECO:0000313" key="1">
    <source>
        <dbReference type="EMBL" id="GAA1517089.1"/>
    </source>
</evidence>
<name>A0ABN2AF48_9ACTN</name>
<dbReference type="Gene3D" id="1.20.1660.10">
    <property type="entry name" value="Hypothetical protein (EF3068)"/>
    <property type="match status" value="1"/>
</dbReference>
<organism evidence="1 2">
    <name type="scientific">Dactylosporangium maewongense</name>
    <dbReference type="NCBI Taxonomy" id="634393"/>
    <lineage>
        <taxon>Bacteria</taxon>
        <taxon>Bacillati</taxon>
        <taxon>Actinomycetota</taxon>
        <taxon>Actinomycetes</taxon>
        <taxon>Micromonosporales</taxon>
        <taxon>Micromonosporaceae</taxon>
        <taxon>Dactylosporangium</taxon>
    </lineage>
</organism>
<dbReference type="Proteomes" id="UP001501470">
    <property type="component" value="Unassembled WGS sequence"/>
</dbReference>
<proteinExistence type="predicted"/>
<reference evidence="1 2" key="1">
    <citation type="journal article" date="2019" name="Int. J. Syst. Evol. Microbiol.">
        <title>The Global Catalogue of Microorganisms (GCM) 10K type strain sequencing project: providing services to taxonomists for standard genome sequencing and annotation.</title>
        <authorList>
            <consortium name="The Broad Institute Genomics Platform"/>
            <consortium name="The Broad Institute Genome Sequencing Center for Infectious Disease"/>
            <person name="Wu L."/>
            <person name="Ma J."/>
        </authorList>
    </citation>
    <scope>NUCLEOTIDE SEQUENCE [LARGE SCALE GENOMIC DNA]</scope>
    <source>
        <strain evidence="1 2">JCM 15933</strain>
    </source>
</reference>